<evidence type="ECO:0000256" key="4">
    <source>
        <dbReference type="ARBA" id="ARBA00023239"/>
    </source>
</evidence>
<accession>A0A2P8EDQ2</accession>
<dbReference type="AlphaFoldDB" id="A0A2P8EDQ2"/>
<keyword evidence="4" id="KW-0456">Lyase</keyword>
<keyword evidence="7" id="KW-1185">Reference proteome</keyword>
<keyword evidence="5" id="KW-0119">Carbohydrate metabolism</keyword>
<evidence type="ECO:0000256" key="2">
    <source>
        <dbReference type="ARBA" id="ARBA00006906"/>
    </source>
</evidence>
<dbReference type="EMBL" id="PYGF01000001">
    <property type="protein sequence ID" value="PSL07588.1"/>
    <property type="molecule type" value="Genomic_DNA"/>
</dbReference>
<reference evidence="6 7" key="1">
    <citation type="submission" date="2018-03" db="EMBL/GenBank/DDBJ databases">
        <title>Genomic Encyclopedia of Archaeal and Bacterial Type Strains, Phase II (KMG-II): from individual species to whole genera.</title>
        <authorList>
            <person name="Goeker M."/>
        </authorList>
    </citation>
    <scope>NUCLEOTIDE SEQUENCE [LARGE SCALE GENOMIC DNA]</scope>
    <source>
        <strain evidence="6 7">DSM 28057</strain>
    </source>
</reference>
<evidence type="ECO:0000313" key="7">
    <source>
        <dbReference type="Proteomes" id="UP000240708"/>
    </source>
</evidence>
<comment type="subunit">
    <text evidence="3">Homotrimer.</text>
</comment>
<evidence type="ECO:0000256" key="5">
    <source>
        <dbReference type="ARBA" id="ARBA00023277"/>
    </source>
</evidence>
<evidence type="ECO:0000313" key="6">
    <source>
        <dbReference type="EMBL" id="PSL07588.1"/>
    </source>
</evidence>
<evidence type="ECO:0000256" key="3">
    <source>
        <dbReference type="ARBA" id="ARBA00011233"/>
    </source>
</evidence>
<comment type="pathway">
    <text evidence="1">Carbohydrate acid metabolism.</text>
</comment>
<comment type="similarity">
    <text evidence="2">Belongs to the KHG/KDPG aldolase family.</text>
</comment>
<dbReference type="Gene3D" id="3.20.20.70">
    <property type="entry name" value="Aldolase class I"/>
    <property type="match status" value="1"/>
</dbReference>
<organism evidence="6 7">
    <name type="scientific">Cecembia rubra</name>
    <dbReference type="NCBI Taxonomy" id="1485585"/>
    <lineage>
        <taxon>Bacteria</taxon>
        <taxon>Pseudomonadati</taxon>
        <taxon>Bacteroidota</taxon>
        <taxon>Cytophagia</taxon>
        <taxon>Cytophagales</taxon>
        <taxon>Cyclobacteriaceae</taxon>
        <taxon>Cecembia</taxon>
    </lineage>
</organism>
<comment type="caution">
    <text evidence="6">The sequence shown here is derived from an EMBL/GenBank/DDBJ whole genome shotgun (WGS) entry which is preliminary data.</text>
</comment>
<dbReference type="PANTHER" id="PTHR30246">
    <property type="entry name" value="2-KETO-3-DEOXY-6-PHOSPHOGLUCONATE ALDOLASE"/>
    <property type="match status" value="1"/>
</dbReference>
<dbReference type="SUPFAM" id="SSF51569">
    <property type="entry name" value="Aldolase"/>
    <property type="match status" value="1"/>
</dbReference>
<dbReference type="InterPro" id="IPR013785">
    <property type="entry name" value="Aldolase_TIM"/>
</dbReference>
<dbReference type="InterPro" id="IPR000887">
    <property type="entry name" value="Aldlse_KDPG_KHG"/>
</dbReference>
<dbReference type="GO" id="GO:0016829">
    <property type="term" value="F:lyase activity"/>
    <property type="evidence" value="ECO:0007669"/>
    <property type="project" value="UniProtKB-KW"/>
</dbReference>
<protein>
    <submittedName>
        <fullName evidence="6">2-dehydro-3-deoxyphosphogluconate aldolase/(4S)-4-hydroxy-2-oxoglutarate aldolase</fullName>
    </submittedName>
</protein>
<proteinExistence type="inferred from homology"/>
<dbReference type="CDD" id="cd00452">
    <property type="entry name" value="KDPG_aldolase"/>
    <property type="match status" value="1"/>
</dbReference>
<evidence type="ECO:0000256" key="1">
    <source>
        <dbReference type="ARBA" id="ARBA00004761"/>
    </source>
</evidence>
<dbReference type="Proteomes" id="UP000240708">
    <property type="component" value="Unassembled WGS sequence"/>
</dbReference>
<gene>
    <name evidence="6" type="ORF">CLV48_101520</name>
</gene>
<dbReference type="Pfam" id="PF01081">
    <property type="entry name" value="Aldolase"/>
    <property type="match status" value="1"/>
</dbReference>
<sequence length="218" mass="23976">MDHQIILNKVVQCGLVPLFTHHDLELAKSVLDAAYDSGIRVFEYTNRHNNAFEVFKSLKIYAEKYPDLMLGIGTIFEVSDAKRFQNAGADFIISPAMVTDVAEFCQSRGIFYVPGCATVTEVNLGKKMGSSLIKIFPGNVLGPAFIKAVLSVIPDIKLMATGGVEPNEDNLKNWFKSGIHCVGMGSQLFDVKALEKGDFSGLKTNIEKSLSIIQNLRK</sequence>
<dbReference type="PANTHER" id="PTHR30246:SF1">
    <property type="entry name" value="2-DEHYDRO-3-DEOXY-6-PHOSPHOGALACTONATE ALDOLASE-RELATED"/>
    <property type="match status" value="1"/>
</dbReference>
<name>A0A2P8EDQ2_9BACT</name>
<dbReference type="OrthoDB" id="9802667at2"/>
<dbReference type="RefSeq" id="WP_106565659.1">
    <property type="nucleotide sequence ID" value="NZ_PYGF01000001.1"/>
</dbReference>